<evidence type="ECO:0000256" key="2">
    <source>
        <dbReference type="ARBA" id="ARBA00004629"/>
    </source>
</evidence>
<reference evidence="10 11" key="1">
    <citation type="journal article" date="2020" name="ISME J.">
        <title>Uncovering the hidden diversity of litter-decomposition mechanisms in mushroom-forming fungi.</title>
        <authorList>
            <person name="Floudas D."/>
            <person name="Bentzer J."/>
            <person name="Ahren D."/>
            <person name="Johansson T."/>
            <person name="Persson P."/>
            <person name="Tunlid A."/>
        </authorList>
    </citation>
    <scope>NUCLEOTIDE SEQUENCE [LARGE SCALE GENOMIC DNA]</scope>
    <source>
        <strain evidence="10 11">CBS 661.87</strain>
    </source>
</reference>
<keyword evidence="8" id="KW-0131">Cell cycle</keyword>
<dbReference type="Proteomes" id="UP000565441">
    <property type="component" value="Unassembled WGS sequence"/>
</dbReference>
<accession>A0A8H5M7R1</accession>
<dbReference type="AlphaFoldDB" id="A0A8H5M7R1"/>
<evidence type="ECO:0000313" key="10">
    <source>
        <dbReference type="EMBL" id="KAF5383781.1"/>
    </source>
</evidence>
<dbReference type="OrthoDB" id="18453at2759"/>
<organism evidence="10 11">
    <name type="scientific">Tricholomella constricta</name>
    <dbReference type="NCBI Taxonomy" id="117010"/>
    <lineage>
        <taxon>Eukaryota</taxon>
        <taxon>Fungi</taxon>
        <taxon>Dikarya</taxon>
        <taxon>Basidiomycota</taxon>
        <taxon>Agaricomycotina</taxon>
        <taxon>Agaricomycetes</taxon>
        <taxon>Agaricomycetidae</taxon>
        <taxon>Agaricales</taxon>
        <taxon>Tricholomatineae</taxon>
        <taxon>Lyophyllaceae</taxon>
        <taxon>Tricholomella</taxon>
    </lineage>
</organism>
<dbReference type="InterPro" id="IPR007128">
    <property type="entry name" value="PMF1/Nnf1"/>
</dbReference>
<keyword evidence="9" id="KW-0137">Centromere</keyword>
<evidence type="ECO:0000256" key="7">
    <source>
        <dbReference type="ARBA" id="ARBA00023242"/>
    </source>
</evidence>
<comment type="caution">
    <text evidence="10">The sequence shown here is derived from an EMBL/GenBank/DDBJ whole genome shotgun (WGS) entry which is preliminary data.</text>
</comment>
<evidence type="ECO:0000256" key="1">
    <source>
        <dbReference type="ARBA" id="ARBA00004123"/>
    </source>
</evidence>
<keyword evidence="7" id="KW-0539">Nucleus</keyword>
<dbReference type="PANTHER" id="PTHR15459">
    <property type="entry name" value="POLYAMINE-MODULATED FACTOR 1"/>
    <property type="match status" value="1"/>
</dbReference>
<evidence type="ECO:0000256" key="3">
    <source>
        <dbReference type="ARBA" id="ARBA00022454"/>
    </source>
</evidence>
<name>A0A8H5M7R1_9AGAR</name>
<keyword evidence="3" id="KW-0158">Chromosome</keyword>
<dbReference type="GO" id="GO:0000444">
    <property type="term" value="C:MIS12/MIND type complex"/>
    <property type="evidence" value="ECO:0007669"/>
    <property type="project" value="InterPro"/>
</dbReference>
<dbReference type="Pfam" id="PF03980">
    <property type="entry name" value="Nnf1"/>
    <property type="match status" value="1"/>
</dbReference>
<dbReference type="GO" id="GO:0051301">
    <property type="term" value="P:cell division"/>
    <property type="evidence" value="ECO:0007669"/>
    <property type="project" value="UniProtKB-KW"/>
</dbReference>
<keyword evidence="6" id="KW-0995">Kinetochore</keyword>
<sequence length="200" mass="23129">MYNQSGSRRWTHFRSALQLAIQRSAHKWTFEDFTECFPLYVEEDKNGASATFESIAEYIESQTVNDLEKLFKDYSVQDNIDILHRVVNEAKERKAKGGIGKDVWKEDLEPRVAVCARTVPIFESEVKRVRETLAAMEAENMHLQALLEENVIATNDGKQRAKELLDILDVVYEEWQKLPTDEIEAWTVQTIESLKPELPP</sequence>
<evidence type="ECO:0000256" key="8">
    <source>
        <dbReference type="ARBA" id="ARBA00023306"/>
    </source>
</evidence>
<keyword evidence="4" id="KW-0132">Cell division</keyword>
<gene>
    <name evidence="10" type="ORF">D9615_003713</name>
</gene>
<evidence type="ECO:0000256" key="4">
    <source>
        <dbReference type="ARBA" id="ARBA00022618"/>
    </source>
</evidence>
<evidence type="ECO:0000256" key="9">
    <source>
        <dbReference type="ARBA" id="ARBA00023328"/>
    </source>
</evidence>
<protein>
    <submittedName>
        <fullName evidence="10">Uncharacterized protein</fullName>
    </submittedName>
</protein>
<dbReference type="GO" id="GO:0005634">
    <property type="term" value="C:nucleus"/>
    <property type="evidence" value="ECO:0007669"/>
    <property type="project" value="UniProtKB-SubCell"/>
</dbReference>
<comment type="subcellular location">
    <subcellularLocation>
        <location evidence="2">Chromosome</location>
        <location evidence="2">Centromere</location>
        <location evidence="2">Kinetochore</location>
    </subcellularLocation>
    <subcellularLocation>
        <location evidence="1">Nucleus</location>
    </subcellularLocation>
</comment>
<proteinExistence type="predicted"/>
<evidence type="ECO:0000313" key="11">
    <source>
        <dbReference type="Proteomes" id="UP000565441"/>
    </source>
</evidence>
<evidence type="ECO:0000256" key="6">
    <source>
        <dbReference type="ARBA" id="ARBA00022838"/>
    </source>
</evidence>
<keyword evidence="11" id="KW-1185">Reference proteome</keyword>
<dbReference type="GO" id="GO:0007059">
    <property type="term" value="P:chromosome segregation"/>
    <property type="evidence" value="ECO:0007669"/>
    <property type="project" value="TreeGrafter"/>
</dbReference>
<dbReference type="PANTHER" id="PTHR15459:SF3">
    <property type="entry name" value="POLYAMINE-MODULATED FACTOR 1"/>
    <property type="match status" value="1"/>
</dbReference>
<keyword evidence="5" id="KW-0498">Mitosis</keyword>
<evidence type="ECO:0000256" key="5">
    <source>
        <dbReference type="ARBA" id="ARBA00022776"/>
    </source>
</evidence>
<dbReference type="EMBL" id="JAACJP010000006">
    <property type="protein sequence ID" value="KAF5383781.1"/>
    <property type="molecule type" value="Genomic_DNA"/>
</dbReference>